<evidence type="ECO:0000259" key="11">
    <source>
        <dbReference type="Pfam" id="PF05697"/>
    </source>
</evidence>
<evidence type="ECO:0000256" key="5">
    <source>
        <dbReference type="ARBA" id="ARBA00023110"/>
    </source>
</evidence>
<keyword evidence="7 9" id="KW-0413">Isomerase</keyword>
<dbReference type="PIRSF" id="PIRSF003095">
    <property type="entry name" value="Trigger_factor"/>
    <property type="match status" value="1"/>
</dbReference>
<dbReference type="SUPFAM" id="SSF109998">
    <property type="entry name" value="Triger factor/SurA peptide-binding domain-like"/>
    <property type="match status" value="1"/>
</dbReference>
<dbReference type="GO" id="GO:0043335">
    <property type="term" value="P:protein unfolding"/>
    <property type="evidence" value="ECO:0007669"/>
    <property type="project" value="TreeGrafter"/>
</dbReference>
<evidence type="ECO:0000256" key="2">
    <source>
        <dbReference type="ARBA" id="ARBA00005464"/>
    </source>
</evidence>
<dbReference type="EC" id="5.2.1.8" evidence="3 9"/>
<dbReference type="GO" id="GO:0015031">
    <property type="term" value="P:protein transport"/>
    <property type="evidence" value="ECO:0007669"/>
    <property type="project" value="UniProtKB-UniRule"/>
</dbReference>
<dbReference type="InterPro" id="IPR036611">
    <property type="entry name" value="Trigger_fac_ribosome-bd_sf"/>
</dbReference>
<comment type="catalytic activity">
    <reaction evidence="1 9">
        <text>[protein]-peptidylproline (omega=180) = [protein]-peptidylproline (omega=0)</text>
        <dbReference type="Rhea" id="RHEA:16237"/>
        <dbReference type="Rhea" id="RHEA-COMP:10747"/>
        <dbReference type="Rhea" id="RHEA-COMP:10748"/>
        <dbReference type="ChEBI" id="CHEBI:83833"/>
        <dbReference type="ChEBI" id="CHEBI:83834"/>
        <dbReference type="EC" id="5.2.1.8"/>
    </reaction>
</comment>
<dbReference type="Pfam" id="PF05698">
    <property type="entry name" value="Trigger_C"/>
    <property type="match status" value="1"/>
</dbReference>
<dbReference type="InterPro" id="IPR046357">
    <property type="entry name" value="PPIase_dom_sf"/>
</dbReference>
<protein>
    <recommendedName>
        <fullName evidence="4 9">Trigger factor</fullName>
        <shortName evidence="9">TF</shortName>
        <ecNumber evidence="3 9">5.2.1.8</ecNumber>
    </recommendedName>
    <alternativeName>
        <fullName evidence="8 9">PPIase</fullName>
    </alternativeName>
</protein>
<dbReference type="GO" id="GO:0051083">
    <property type="term" value="P:'de novo' cotranslational protein folding"/>
    <property type="evidence" value="ECO:0007669"/>
    <property type="project" value="TreeGrafter"/>
</dbReference>
<dbReference type="InterPro" id="IPR037041">
    <property type="entry name" value="Trigger_fac_C_sf"/>
</dbReference>
<dbReference type="InterPro" id="IPR001179">
    <property type="entry name" value="PPIase_FKBP_dom"/>
</dbReference>
<evidence type="ECO:0000256" key="1">
    <source>
        <dbReference type="ARBA" id="ARBA00000971"/>
    </source>
</evidence>
<dbReference type="PANTHER" id="PTHR30560:SF3">
    <property type="entry name" value="TRIGGER FACTOR-LIKE PROTEIN TIG, CHLOROPLASTIC"/>
    <property type="match status" value="1"/>
</dbReference>
<dbReference type="NCBIfam" id="TIGR00115">
    <property type="entry name" value="tig"/>
    <property type="match status" value="1"/>
</dbReference>
<comment type="caution">
    <text evidence="13">The sequence shown here is derived from an EMBL/GenBank/DDBJ whole genome shotgun (WGS) entry which is preliminary data.</text>
</comment>
<dbReference type="GO" id="GO:0051301">
    <property type="term" value="P:cell division"/>
    <property type="evidence" value="ECO:0007669"/>
    <property type="project" value="UniProtKB-KW"/>
</dbReference>
<evidence type="ECO:0000256" key="4">
    <source>
        <dbReference type="ARBA" id="ARBA00016902"/>
    </source>
</evidence>
<dbReference type="SUPFAM" id="SSF102735">
    <property type="entry name" value="Trigger factor ribosome-binding domain"/>
    <property type="match status" value="1"/>
</dbReference>
<evidence type="ECO:0000313" key="13">
    <source>
        <dbReference type="EMBL" id="OHA02919.1"/>
    </source>
</evidence>
<dbReference type="GO" id="GO:0043022">
    <property type="term" value="F:ribosome binding"/>
    <property type="evidence" value="ECO:0007669"/>
    <property type="project" value="TreeGrafter"/>
</dbReference>
<comment type="similarity">
    <text evidence="2 9">Belongs to the FKBP-type PPIase family. Tig subfamily.</text>
</comment>
<dbReference type="InterPro" id="IPR027304">
    <property type="entry name" value="Trigger_fact/SurA_dom_sf"/>
</dbReference>
<dbReference type="Pfam" id="PF05697">
    <property type="entry name" value="Trigger_N"/>
    <property type="match status" value="1"/>
</dbReference>
<dbReference type="EMBL" id="MHQL01000024">
    <property type="protein sequence ID" value="OHA02919.1"/>
    <property type="molecule type" value="Genomic_DNA"/>
</dbReference>
<evidence type="ECO:0000256" key="9">
    <source>
        <dbReference type="HAMAP-Rule" id="MF_00303"/>
    </source>
</evidence>
<evidence type="ECO:0000259" key="12">
    <source>
        <dbReference type="Pfam" id="PF05698"/>
    </source>
</evidence>
<dbReference type="InterPro" id="IPR008881">
    <property type="entry name" value="Trigger_fac_ribosome-bd_bac"/>
</dbReference>
<dbReference type="AlphaFoldDB" id="A0A1G2KWX6"/>
<keyword evidence="9" id="KW-0132">Cell division</keyword>
<keyword evidence="9" id="KW-0131">Cell cycle</keyword>
<dbReference type="GO" id="GO:0005737">
    <property type="term" value="C:cytoplasm"/>
    <property type="evidence" value="ECO:0007669"/>
    <property type="project" value="UniProtKB-SubCell"/>
</dbReference>
<evidence type="ECO:0000256" key="3">
    <source>
        <dbReference type="ARBA" id="ARBA00013194"/>
    </source>
</evidence>
<dbReference type="SUPFAM" id="SSF54534">
    <property type="entry name" value="FKBP-like"/>
    <property type="match status" value="1"/>
</dbReference>
<keyword evidence="9" id="KW-0963">Cytoplasm</keyword>
<comment type="subcellular location">
    <subcellularLocation>
        <location evidence="9">Cytoplasm</location>
    </subcellularLocation>
    <text evidence="9">About half TF is bound to the ribosome near the polypeptide exit tunnel while the other half is free in the cytoplasm.</text>
</comment>
<evidence type="ECO:0000256" key="7">
    <source>
        <dbReference type="ARBA" id="ARBA00023235"/>
    </source>
</evidence>
<comment type="domain">
    <text evidence="9">Consists of 3 domains; the N-terminus binds the ribosome, the middle domain has PPIase activity, while the C-terminus has intrinsic chaperone activity on its own.</text>
</comment>
<dbReference type="GO" id="GO:0003755">
    <property type="term" value="F:peptidyl-prolyl cis-trans isomerase activity"/>
    <property type="evidence" value="ECO:0007669"/>
    <property type="project" value="UniProtKB-UniRule"/>
</dbReference>
<dbReference type="Proteomes" id="UP000177811">
    <property type="component" value="Unassembled WGS sequence"/>
</dbReference>
<keyword evidence="5 9" id="KW-0697">Rotamase</keyword>
<feature type="domain" description="PPIase FKBP-type" evidence="10">
    <location>
        <begin position="167"/>
        <end position="238"/>
    </location>
</feature>
<dbReference type="Gene3D" id="3.10.50.40">
    <property type="match status" value="1"/>
</dbReference>
<sequence length="433" mass="49169">MQYTTTQLPRSQIKITVEISVEDLQPDILKAAEGLSSKRPIEGFRPGKAPYDIVKQKYGEFAIYEYAADAAIKRYYPKIIRQLIEEDATREPIGEPAVSVTKLAPGEPLECTIVLSLLPTLALPDYKALAGKVIQEKKPVVVEEAEIRSTVDYIRESRARYSLVDRPAAPGDRLEIDVDIEENGKKIQGASSKNHPIVIGDKKFIPGFEDKLVGMSANETRTFDLSIPKDHEDPAIAGKTVTFTAAVKKIEQRDMPEFSDEFAKTLGPKFTNAADVTQNIRERLRTEKELKERDRMRIRLGETIADNTAGDLPDTLIDWELEKMVKELANGVGNMGMKFDEYLAHVKKSIDDLKKEWRKDAERRVKIALILRLIAEKEKIEPTQEEIQKEIDGFIMSSDMDEDQVKKIDRNKLFEYAKGVSRNEKVFQWLESL</sequence>
<reference evidence="13 14" key="1">
    <citation type="journal article" date="2016" name="Nat. Commun.">
        <title>Thousands of microbial genomes shed light on interconnected biogeochemical processes in an aquifer system.</title>
        <authorList>
            <person name="Anantharaman K."/>
            <person name="Brown C.T."/>
            <person name="Hug L.A."/>
            <person name="Sharon I."/>
            <person name="Castelle C.J."/>
            <person name="Probst A.J."/>
            <person name="Thomas B.C."/>
            <person name="Singh A."/>
            <person name="Wilkins M.J."/>
            <person name="Karaoz U."/>
            <person name="Brodie E.L."/>
            <person name="Williams K.H."/>
            <person name="Hubbard S.S."/>
            <person name="Banfield J.F."/>
        </authorList>
    </citation>
    <scope>NUCLEOTIDE SEQUENCE [LARGE SCALE GENOMIC DNA]</scope>
</reference>
<evidence type="ECO:0000256" key="6">
    <source>
        <dbReference type="ARBA" id="ARBA00023186"/>
    </source>
</evidence>
<dbReference type="Pfam" id="PF00254">
    <property type="entry name" value="FKBP_C"/>
    <property type="match status" value="1"/>
</dbReference>
<evidence type="ECO:0000313" key="14">
    <source>
        <dbReference type="Proteomes" id="UP000177811"/>
    </source>
</evidence>
<evidence type="ECO:0000259" key="10">
    <source>
        <dbReference type="Pfam" id="PF00254"/>
    </source>
</evidence>
<name>A0A1G2KWX6_9BACT</name>
<organism evidence="13 14">
    <name type="scientific">Candidatus Sungbacteria bacterium RIFCSPHIGHO2_02_FULL_51_29</name>
    <dbReference type="NCBI Taxonomy" id="1802273"/>
    <lineage>
        <taxon>Bacteria</taxon>
        <taxon>Candidatus Sungiibacteriota</taxon>
    </lineage>
</organism>
<dbReference type="InterPro" id="IPR005215">
    <property type="entry name" value="Trig_fac"/>
</dbReference>
<feature type="domain" description="Trigger factor C-terminal" evidence="12">
    <location>
        <begin position="274"/>
        <end position="430"/>
    </location>
</feature>
<dbReference type="HAMAP" id="MF_00303">
    <property type="entry name" value="Trigger_factor_Tig"/>
    <property type="match status" value="1"/>
</dbReference>
<comment type="function">
    <text evidence="9">Involved in protein export. Acts as a chaperone by maintaining the newly synthesized protein in an open conformation. Functions as a peptidyl-prolyl cis-trans isomerase.</text>
</comment>
<dbReference type="GO" id="GO:0044183">
    <property type="term" value="F:protein folding chaperone"/>
    <property type="evidence" value="ECO:0007669"/>
    <property type="project" value="TreeGrafter"/>
</dbReference>
<accession>A0A1G2KWX6</accession>
<proteinExistence type="inferred from homology"/>
<evidence type="ECO:0000256" key="8">
    <source>
        <dbReference type="ARBA" id="ARBA00029986"/>
    </source>
</evidence>
<dbReference type="InterPro" id="IPR008880">
    <property type="entry name" value="Trigger_fac_C"/>
</dbReference>
<dbReference type="Gene3D" id="3.30.70.1050">
    <property type="entry name" value="Trigger factor ribosome-binding domain"/>
    <property type="match status" value="1"/>
</dbReference>
<feature type="domain" description="Trigger factor ribosome-binding bacterial" evidence="11">
    <location>
        <begin position="1"/>
        <end position="152"/>
    </location>
</feature>
<dbReference type="PANTHER" id="PTHR30560">
    <property type="entry name" value="TRIGGER FACTOR CHAPERONE AND PEPTIDYL-PROLYL CIS/TRANS ISOMERASE"/>
    <property type="match status" value="1"/>
</dbReference>
<gene>
    <name evidence="9" type="primary">tig</name>
    <name evidence="13" type="ORF">A3C16_04985</name>
</gene>
<keyword evidence="6 9" id="KW-0143">Chaperone</keyword>
<dbReference type="Gene3D" id="1.10.3120.10">
    <property type="entry name" value="Trigger factor, C-terminal domain"/>
    <property type="match status" value="1"/>
</dbReference>